<reference evidence="2 3" key="1">
    <citation type="submission" date="2019-02" db="EMBL/GenBank/DDBJ databases">
        <title>Bacterial novel species Emticicia sp. 17J42-9 isolated from soil.</title>
        <authorList>
            <person name="Jung H.-Y."/>
        </authorList>
    </citation>
    <scope>NUCLEOTIDE SEQUENCE [LARGE SCALE GENOMIC DNA]</scope>
    <source>
        <strain evidence="2 3">17J42-9</strain>
    </source>
</reference>
<proteinExistence type="predicted"/>
<dbReference type="OrthoDB" id="1442792at2"/>
<evidence type="ECO:0000313" key="3">
    <source>
        <dbReference type="Proteomes" id="UP000293162"/>
    </source>
</evidence>
<accession>A0A4Q5M4J5</accession>
<dbReference type="Pfam" id="PF10988">
    <property type="entry name" value="DUF2807"/>
    <property type="match status" value="1"/>
</dbReference>
<dbReference type="PANTHER" id="PTHR39200:SF1">
    <property type="entry name" value="AUTO-TRANSPORTER ADHESIN HEAD GIN DOMAIN-CONTAINING PROTEIN-RELATED"/>
    <property type="match status" value="1"/>
</dbReference>
<organism evidence="2 3">
    <name type="scientific">Emticicia agri</name>
    <dbReference type="NCBI Taxonomy" id="2492393"/>
    <lineage>
        <taxon>Bacteria</taxon>
        <taxon>Pseudomonadati</taxon>
        <taxon>Bacteroidota</taxon>
        <taxon>Cytophagia</taxon>
        <taxon>Cytophagales</taxon>
        <taxon>Leadbetterellaceae</taxon>
        <taxon>Emticicia</taxon>
    </lineage>
</organism>
<keyword evidence="3" id="KW-1185">Reference proteome</keyword>
<dbReference type="InterPro" id="IPR021255">
    <property type="entry name" value="DUF2807"/>
</dbReference>
<evidence type="ECO:0000313" key="2">
    <source>
        <dbReference type="EMBL" id="RYU96833.1"/>
    </source>
</evidence>
<feature type="domain" description="Putative auto-transporter adhesin head GIN" evidence="1">
    <location>
        <begin position="43"/>
        <end position="223"/>
    </location>
</feature>
<dbReference type="EMBL" id="SEWF01000005">
    <property type="protein sequence ID" value="RYU96833.1"/>
    <property type="molecule type" value="Genomic_DNA"/>
</dbReference>
<dbReference type="Gene3D" id="2.160.20.120">
    <property type="match status" value="1"/>
</dbReference>
<evidence type="ECO:0000259" key="1">
    <source>
        <dbReference type="Pfam" id="PF10988"/>
    </source>
</evidence>
<dbReference type="PROSITE" id="PS51257">
    <property type="entry name" value="PROKAR_LIPOPROTEIN"/>
    <property type="match status" value="1"/>
</dbReference>
<gene>
    <name evidence="2" type="ORF">EWM59_04710</name>
</gene>
<comment type="caution">
    <text evidence="2">The sequence shown here is derived from an EMBL/GenBank/DDBJ whole genome shotgun (WGS) entry which is preliminary data.</text>
</comment>
<dbReference type="Proteomes" id="UP000293162">
    <property type="component" value="Unassembled WGS sequence"/>
</dbReference>
<name>A0A4Q5M4J5_9BACT</name>
<protein>
    <submittedName>
        <fullName evidence="2">DUF2807 domain-containing protein</fullName>
    </submittedName>
</protein>
<sequence length="239" mass="26119">MKRTFIFIGIILLGVVGLSSCNVFYEDTGSGIIETEYRRAGYFNRIELDFAAEVILTQGPARDIQIEAESNIIPRIITRISGNTLILDSNGGWYTSKKVKIWIQTPDIYSIEVNSSGRVISDNKIYGKSINLRLSGSGLIDVAVDMKNDVDAELSSSGLIFLEGDTKNAIYTITGSGKIESFGLRTDNADVDINGSGRCETTAYYNLDVIISGSGTVWFRGDPRINHRISGSGRIVDAN</sequence>
<dbReference type="AlphaFoldDB" id="A0A4Q5M4J5"/>
<dbReference type="PANTHER" id="PTHR39200">
    <property type="entry name" value="HYPOTHETICAL EXPORTED PROTEIN"/>
    <property type="match status" value="1"/>
</dbReference>
<dbReference type="RefSeq" id="WP_130019788.1">
    <property type="nucleotide sequence ID" value="NZ_SEWF01000005.1"/>
</dbReference>